<keyword evidence="6" id="KW-0648">Protein biosynthesis</keyword>
<dbReference type="AlphaFoldDB" id="W2S4V6"/>
<dbReference type="Pfam" id="PF08264">
    <property type="entry name" value="Anticodon_1"/>
    <property type="match status" value="1"/>
</dbReference>
<dbReference type="Pfam" id="PF00133">
    <property type="entry name" value="tRNA-synt_1"/>
    <property type="match status" value="2"/>
</dbReference>
<feature type="domain" description="Aminoacyl-tRNA synthetase class Ia" evidence="11">
    <location>
        <begin position="68"/>
        <end position="131"/>
    </location>
</feature>
<dbReference type="STRING" id="1220924.W2S4V6"/>
<feature type="domain" description="Aminoacyl-tRNA synthetase class Ia" evidence="11">
    <location>
        <begin position="211"/>
        <end position="804"/>
    </location>
</feature>
<dbReference type="FunFam" id="3.90.740.10:FF:000001">
    <property type="entry name" value="Leucine--tRNA ligase, cytoplasmic"/>
    <property type="match status" value="1"/>
</dbReference>
<dbReference type="GO" id="GO:1903432">
    <property type="term" value="P:regulation of TORC1 signaling"/>
    <property type="evidence" value="ECO:0007669"/>
    <property type="project" value="EnsemblFungi"/>
</dbReference>
<dbReference type="OrthoDB" id="10249672at2759"/>
<evidence type="ECO:0000256" key="8">
    <source>
        <dbReference type="ARBA" id="ARBA00030520"/>
    </source>
</evidence>
<dbReference type="GO" id="GO:0004823">
    <property type="term" value="F:leucine-tRNA ligase activity"/>
    <property type="evidence" value="ECO:0007669"/>
    <property type="project" value="UniProtKB-EC"/>
</dbReference>
<dbReference type="InterPro" id="IPR002300">
    <property type="entry name" value="aa-tRNA-synth_Ia"/>
</dbReference>
<evidence type="ECO:0000313" key="14">
    <source>
        <dbReference type="Proteomes" id="UP000030752"/>
    </source>
</evidence>
<reference evidence="13 14" key="1">
    <citation type="submission" date="2013-03" db="EMBL/GenBank/DDBJ databases">
        <title>The Genome Sequence of Phialophora europaea CBS 101466.</title>
        <authorList>
            <consortium name="The Broad Institute Genomics Platform"/>
            <person name="Cuomo C."/>
            <person name="de Hoog S."/>
            <person name="Gorbushina A."/>
            <person name="Walker B."/>
            <person name="Young S.K."/>
            <person name="Zeng Q."/>
            <person name="Gargeya S."/>
            <person name="Fitzgerald M."/>
            <person name="Haas B."/>
            <person name="Abouelleil A."/>
            <person name="Allen A.W."/>
            <person name="Alvarado L."/>
            <person name="Arachchi H.M."/>
            <person name="Berlin A.M."/>
            <person name="Chapman S.B."/>
            <person name="Gainer-Dewar J."/>
            <person name="Goldberg J."/>
            <person name="Griggs A."/>
            <person name="Gujja S."/>
            <person name="Hansen M."/>
            <person name="Howarth C."/>
            <person name="Imamovic A."/>
            <person name="Ireland A."/>
            <person name="Larimer J."/>
            <person name="McCowan C."/>
            <person name="Murphy C."/>
            <person name="Pearson M."/>
            <person name="Poon T.W."/>
            <person name="Priest M."/>
            <person name="Roberts A."/>
            <person name="Saif S."/>
            <person name="Shea T."/>
            <person name="Sisk P."/>
            <person name="Sykes S."/>
            <person name="Wortman J."/>
            <person name="Nusbaum C."/>
            <person name="Birren B."/>
        </authorList>
    </citation>
    <scope>NUCLEOTIDE SEQUENCE [LARGE SCALE GENOMIC DNA]</scope>
    <source>
        <strain evidence="13 14">CBS 101466</strain>
    </source>
</reference>
<evidence type="ECO:0000313" key="13">
    <source>
        <dbReference type="EMBL" id="ETN43635.1"/>
    </source>
</evidence>
<dbReference type="SUPFAM" id="SSF50677">
    <property type="entry name" value="ValRS/IleRS/LeuRS editing domain"/>
    <property type="match status" value="1"/>
</dbReference>
<evidence type="ECO:0000256" key="6">
    <source>
        <dbReference type="ARBA" id="ARBA00022917"/>
    </source>
</evidence>
<dbReference type="RefSeq" id="XP_008715371.1">
    <property type="nucleotide sequence ID" value="XM_008717149.1"/>
</dbReference>
<dbReference type="Gene3D" id="3.40.50.620">
    <property type="entry name" value="HUPs"/>
    <property type="match status" value="1"/>
</dbReference>
<organism evidence="13 14">
    <name type="scientific">Cyphellophora europaea (strain CBS 101466)</name>
    <name type="common">Phialophora europaea</name>
    <dbReference type="NCBI Taxonomy" id="1220924"/>
    <lineage>
        <taxon>Eukaryota</taxon>
        <taxon>Fungi</taxon>
        <taxon>Dikarya</taxon>
        <taxon>Ascomycota</taxon>
        <taxon>Pezizomycotina</taxon>
        <taxon>Eurotiomycetes</taxon>
        <taxon>Chaetothyriomycetidae</taxon>
        <taxon>Chaetothyriales</taxon>
        <taxon>Cyphellophoraceae</taxon>
        <taxon>Cyphellophora</taxon>
    </lineage>
</organism>
<dbReference type="EMBL" id="KB822718">
    <property type="protein sequence ID" value="ETN43635.1"/>
    <property type="molecule type" value="Genomic_DNA"/>
</dbReference>
<dbReference type="GO" id="GO:0005737">
    <property type="term" value="C:cytoplasm"/>
    <property type="evidence" value="ECO:0007669"/>
    <property type="project" value="EnsemblFungi"/>
</dbReference>
<dbReference type="eggNOG" id="KOG0437">
    <property type="taxonomic scope" value="Eukaryota"/>
</dbReference>
<keyword evidence="7" id="KW-0030">Aminoacyl-tRNA synthetase</keyword>
<keyword evidence="14" id="KW-1185">Reference proteome</keyword>
<dbReference type="EC" id="6.1.1.4" evidence="2"/>
<dbReference type="CDD" id="cd07959">
    <property type="entry name" value="Anticodon_Ia_Leu_AEc"/>
    <property type="match status" value="1"/>
</dbReference>
<feature type="domain" description="Methionyl/Valyl/Leucyl/Isoleucyl-tRNA synthetase anticodon-binding" evidence="12">
    <location>
        <begin position="842"/>
        <end position="968"/>
    </location>
</feature>
<comment type="similarity">
    <text evidence="1">Belongs to the class-I aminoacyl-tRNA synthetase family.</text>
</comment>
<sequence length="1131" mass="127242">MATQIPVDPTLNSANTLKLENTHNRDVLIAIEKKYQQKWQDDKVFESDAPTTSEIPWDSQSAADIRVQQPKYFGTFAYPYMNGTLHAGHSFTISKVEFTAGFNRLQGKRVLFPLGYHLTGMPIKACADKLVDDVKNFGQNFERFNEDEGDEENGVPIAPTQDVNVKKDITKFKSKKSKAAAKTVKANHQFQTMLTMGIPREEIHKFADANYWMEYFPPIAKQDLIDFGARIDWRRQFVTTDANPYYDAFVRWQMNRLKEAGKILYGKRYTIYSPKDGQPCMDHDRTKGEGVGPTEYTALKLKVKEWAPQAAEAVQGKLPKDANVFFVPATLRPETMYGQVCCFVGPNIKYGLFKASETEYYVVTKRAAWNMCFQGKFFPDDESKFPRDQKELQPVVELPGSAFVGTLINAPLSVHTEGVRILPMESVSATKGTGVVTSVPSDSPDDFATMRELAKKADYYGIKKEWAELDMPPIIDTPAYGNLAAKHLVEKMKIQSPKDATLLAEAKDLAYKEGFYNGTMLVGEFKGQKVTEAKEKVRVALIEKGEAFPFADPSGEVISRSADECVVANIPQWFLNYGPNDPTWQSTVIDYVKSTEGLATYTQETENSFIANLEWLNQWACARTYGLGSKLPWDPKFLVESLSDSTIYMSYYTIAHMLHSDKFGTTPGTLDIKPDQMTDDVWDYVYTRTSDAAAVSKSSGIPVGKLHTLRRSFEYWYPLDLRSSGKDLIPNHLTFFLYIHLALFPREYWPKSVRANGHLLLNGEKMSKSTGNFLTLSQATKKFGADATRISLADAGDGMEDANFEEKGANAAIMRMYTLKEWIEETLKSSDLRTESGSVLWDRLFEDEMHLLVHEAESHYAATNYKLALKSALYDFQSARDFYREACLSSGVAMSRPVLEKYVELQALIMSTITPHWAEYMWREVLQKETSIQLAHWPQVPEADRNLSAMREYVKNTSSSITSAEAQAAKKMAKGKTAAFDPRKPKQLTIFVAEDWPAWQEKYVELVRQLLDAHKISDGPGSDKELNAQVAKMAGKGPEMKKAVPFAKALKGQVVAAPSEPEKRKVLDDRKLPFDEVALLEDMKKGLMKTTGCRDVIIRKVKEGETGLPGNAESAVPGQPSTLFENVENEP</sequence>
<dbReference type="VEuPathDB" id="FungiDB:HMPREF1541_02794"/>
<dbReference type="InterPro" id="IPR009080">
    <property type="entry name" value="tRNAsynth_Ia_anticodon-bd"/>
</dbReference>
<protein>
    <recommendedName>
        <fullName evidence="2">leucine--tRNA ligase</fullName>
        <ecNumber evidence="2">6.1.1.4</ecNumber>
    </recommendedName>
    <alternativeName>
        <fullName evidence="8">Leucyl-tRNA synthetase</fullName>
    </alternativeName>
</protein>
<dbReference type="InterPro" id="IPR009008">
    <property type="entry name" value="Val/Leu/Ile-tRNA-synth_edit"/>
</dbReference>
<dbReference type="InterPro" id="IPR004493">
    <property type="entry name" value="Leu-tRNA-synth_Ia_arc/euk"/>
</dbReference>
<evidence type="ECO:0000256" key="5">
    <source>
        <dbReference type="ARBA" id="ARBA00022840"/>
    </source>
</evidence>
<dbReference type="GO" id="GO:0002161">
    <property type="term" value="F:aminoacyl-tRNA deacylase activity"/>
    <property type="evidence" value="ECO:0007669"/>
    <property type="project" value="InterPro"/>
</dbReference>
<dbReference type="Gene3D" id="3.90.740.10">
    <property type="entry name" value="Valyl/Leucyl/Isoleucyl-tRNA synthetase, editing domain"/>
    <property type="match status" value="1"/>
</dbReference>
<comment type="catalytic activity">
    <reaction evidence="9">
        <text>tRNA(Leu) + L-leucine + ATP = L-leucyl-tRNA(Leu) + AMP + diphosphate</text>
        <dbReference type="Rhea" id="RHEA:11688"/>
        <dbReference type="Rhea" id="RHEA-COMP:9613"/>
        <dbReference type="Rhea" id="RHEA-COMP:9622"/>
        <dbReference type="ChEBI" id="CHEBI:30616"/>
        <dbReference type="ChEBI" id="CHEBI:33019"/>
        <dbReference type="ChEBI" id="CHEBI:57427"/>
        <dbReference type="ChEBI" id="CHEBI:78442"/>
        <dbReference type="ChEBI" id="CHEBI:78494"/>
        <dbReference type="ChEBI" id="CHEBI:456215"/>
        <dbReference type="EC" id="6.1.1.4"/>
    </reaction>
</comment>
<keyword evidence="4" id="KW-0547">Nucleotide-binding</keyword>
<dbReference type="GO" id="GO:1990825">
    <property type="term" value="F:sequence-specific mRNA binding"/>
    <property type="evidence" value="ECO:0007669"/>
    <property type="project" value="EnsemblFungi"/>
</dbReference>
<dbReference type="HOGENOM" id="CLU_004174_1_1_1"/>
<evidence type="ECO:0000256" key="10">
    <source>
        <dbReference type="SAM" id="MobiDB-lite"/>
    </source>
</evidence>
<dbReference type="GeneID" id="19970133"/>
<dbReference type="InParanoid" id="W2S4V6"/>
<evidence type="ECO:0000256" key="3">
    <source>
        <dbReference type="ARBA" id="ARBA00022598"/>
    </source>
</evidence>
<dbReference type="Proteomes" id="UP000030752">
    <property type="component" value="Unassembled WGS sequence"/>
</dbReference>
<evidence type="ECO:0000259" key="11">
    <source>
        <dbReference type="Pfam" id="PF00133"/>
    </source>
</evidence>
<gene>
    <name evidence="13" type="ORF">HMPREF1541_02794</name>
</gene>
<dbReference type="SUPFAM" id="SSF47323">
    <property type="entry name" value="Anticodon-binding domain of a subclass of class I aminoacyl-tRNA synthetases"/>
    <property type="match status" value="1"/>
</dbReference>
<evidence type="ECO:0000259" key="12">
    <source>
        <dbReference type="Pfam" id="PF08264"/>
    </source>
</evidence>
<dbReference type="InterPro" id="IPR013155">
    <property type="entry name" value="M/V/L/I-tRNA-synth_anticd-bd"/>
</dbReference>
<name>W2S4V6_CYPE1</name>
<evidence type="ECO:0000256" key="7">
    <source>
        <dbReference type="ARBA" id="ARBA00023146"/>
    </source>
</evidence>
<dbReference type="NCBIfam" id="TIGR00395">
    <property type="entry name" value="leuS_arch"/>
    <property type="match status" value="1"/>
</dbReference>
<evidence type="ECO:0000256" key="4">
    <source>
        <dbReference type="ARBA" id="ARBA00022741"/>
    </source>
</evidence>
<dbReference type="Gene3D" id="1.10.730.10">
    <property type="entry name" value="Isoleucyl-tRNA Synthetase, Domain 1"/>
    <property type="match status" value="1"/>
</dbReference>
<keyword evidence="5" id="KW-0067">ATP-binding</keyword>
<proteinExistence type="inferred from homology"/>
<feature type="region of interest" description="Disordered" evidence="10">
    <location>
        <begin position="1104"/>
        <end position="1131"/>
    </location>
</feature>
<dbReference type="FunCoup" id="W2S4V6">
    <property type="interactions" value="1174"/>
</dbReference>
<evidence type="ECO:0000256" key="9">
    <source>
        <dbReference type="ARBA" id="ARBA00047469"/>
    </source>
</evidence>
<dbReference type="PANTHER" id="PTHR45794">
    <property type="entry name" value="LEUCYL-TRNA SYNTHETASE"/>
    <property type="match status" value="1"/>
</dbReference>
<dbReference type="PANTHER" id="PTHR45794:SF1">
    <property type="entry name" value="LEUCINE--TRNA LIGASE, CYTOPLASMIC"/>
    <property type="match status" value="1"/>
</dbReference>
<dbReference type="InterPro" id="IPR014729">
    <property type="entry name" value="Rossmann-like_a/b/a_fold"/>
</dbReference>
<dbReference type="GO" id="GO:0005524">
    <property type="term" value="F:ATP binding"/>
    <property type="evidence" value="ECO:0007669"/>
    <property type="project" value="UniProtKB-KW"/>
</dbReference>
<accession>W2S4V6</accession>
<dbReference type="SUPFAM" id="SSF52374">
    <property type="entry name" value="Nucleotidylyl transferase"/>
    <property type="match status" value="1"/>
</dbReference>
<dbReference type="GO" id="GO:0006429">
    <property type="term" value="P:leucyl-tRNA aminoacylation"/>
    <property type="evidence" value="ECO:0007669"/>
    <property type="project" value="EnsemblFungi"/>
</dbReference>
<evidence type="ECO:0000256" key="2">
    <source>
        <dbReference type="ARBA" id="ARBA00013164"/>
    </source>
</evidence>
<evidence type="ECO:0000256" key="1">
    <source>
        <dbReference type="ARBA" id="ARBA00005594"/>
    </source>
</evidence>
<keyword evidence="3 13" id="KW-0436">Ligase</keyword>